<dbReference type="Gene3D" id="3.30.559.30">
    <property type="entry name" value="Nonribosomal peptide synthetase, condensation domain"/>
    <property type="match status" value="1"/>
</dbReference>
<dbReference type="SUPFAM" id="SSF56801">
    <property type="entry name" value="Acetyl-CoA synthetase-like"/>
    <property type="match status" value="1"/>
</dbReference>
<dbReference type="SUPFAM" id="SSF52777">
    <property type="entry name" value="CoA-dependent acyltransferases"/>
    <property type="match status" value="1"/>
</dbReference>
<sequence>MQSIESLGRLKVAAAQRPREGAFWRAELAALPERAGFPADRGSPDAGSSAVAARELDPSLAGRLLKLARGRDAALHALLVAAAGALLQRHTGEEEVVLAVPALPVAGGPPPLAATLPLRLPIGRDRTLRSLLGEVASRLRAAAEHQDYPIKLLARESGAAPHAGDDPFAEVLVDTVHDSANDATTATGHQANGPTNGAANGSVDGTANRPMDGAASGSVDGAVEGGGFSGFPVVFSFARRAGGLTLRLRYRPATHAPGTARRLLTHCMLLLDQASAHPDAELSALDLRSVADRALSAGANSTHVPFDGPARLDELFDRRVAATPDAVALVGDGFRLTYAELGARVNRLAHTLRARGVGRDDLVAVLADRSPEMFTAIHAVVRAGGAYLPIDPGNPPERIAYLLRDSGARLVLTQPHLAGTVTSAVTGPGAGAAAGP</sequence>
<dbReference type="Proteomes" id="UP000295258">
    <property type="component" value="Unassembled WGS sequence"/>
</dbReference>
<dbReference type="AlphaFoldDB" id="A0A4R4U0W0"/>
<dbReference type="GO" id="GO:0043041">
    <property type="term" value="P:amino acid activation for nonribosomal peptide biosynthetic process"/>
    <property type="evidence" value="ECO:0007669"/>
    <property type="project" value="TreeGrafter"/>
</dbReference>
<organism evidence="4 5">
    <name type="scientific">Nonomuraea deserti</name>
    <dbReference type="NCBI Taxonomy" id="1848322"/>
    <lineage>
        <taxon>Bacteria</taxon>
        <taxon>Bacillati</taxon>
        <taxon>Actinomycetota</taxon>
        <taxon>Actinomycetes</taxon>
        <taxon>Streptosporangiales</taxon>
        <taxon>Streptosporangiaceae</taxon>
        <taxon>Nonomuraea</taxon>
    </lineage>
</organism>
<dbReference type="InterPro" id="IPR001242">
    <property type="entry name" value="Condensation_dom"/>
</dbReference>
<dbReference type="RefSeq" id="WP_165975163.1">
    <property type="nucleotide sequence ID" value="NZ_SMKO01000330.1"/>
</dbReference>
<name>A0A4R4U0W0_9ACTN</name>
<evidence type="ECO:0000313" key="5">
    <source>
        <dbReference type="Proteomes" id="UP000295258"/>
    </source>
</evidence>
<dbReference type="GO" id="GO:0005737">
    <property type="term" value="C:cytoplasm"/>
    <property type="evidence" value="ECO:0007669"/>
    <property type="project" value="TreeGrafter"/>
</dbReference>
<evidence type="ECO:0000259" key="3">
    <source>
        <dbReference type="Pfam" id="PF00668"/>
    </source>
</evidence>
<keyword evidence="5" id="KW-1185">Reference proteome</keyword>
<gene>
    <name evidence="4" type="ORF">E1292_49250</name>
</gene>
<feature type="domain" description="AMP-dependent synthetase/ligase" evidence="2">
    <location>
        <begin position="316"/>
        <end position="415"/>
    </location>
</feature>
<dbReference type="Pfam" id="PF00668">
    <property type="entry name" value="Condensation"/>
    <property type="match status" value="1"/>
</dbReference>
<evidence type="ECO:0000256" key="1">
    <source>
        <dbReference type="SAM" id="MobiDB-lite"/>
    </source>
</evidence>
<feature type="region of interest" description="Disordered" evidence="1">
    <location>
        <begin position="183"/>
        <end position="218"/>
    </location>
</feature>
<dbReference type="InterPro" id="IPR000873">
    <property type="entry name" value="AMP-dep_synth/lig_dom"/>
</dbReference>
<feature type="compositionally biased region" description="Polar residues" evidence="1">
    <location>
        <begin position="183"/>
        <end position="205"/>
    </location>
</feature>
<proteinExistence type="predicted"/>
<dbReference type="Gene3D" id="3.40.50.980">
    <property type="match status" value="2"/>
</dbReference>
<dbReference type="GO" id="GO:0044550">
    <property type="term" value="P:secondary metabolite biosynthetic process"/>
    <property type="evidence" value="ECO:0007669"/>
    <property type="project" value="TreeGrafter"/>
</dbReference>
<dbReference type="EMBL" id="SMKO01000330">
    <property type="protein sequence ID" value="TDC84757.1"/>
    <property type="molecule type" value="Genomic_DNA"/>
</dbReference>
<evidence type="ECO:0000313" key="4">
    <source>
        <dbReference type="EMBL" id="TDC84757.1"/>
    </source>
</evidence>
<feature type="domain" description="Condensation" evidence="3">
    <location>
        <begin position="16"/>
        <end position="172"/>
    </location>
</feature>
<dbReference type="Pfam" id="PF00501">
    <property type="entry name" value="AMP-binding"/>
    <property type="match status" value="1"/>
</dbReference>
<dbReference type="GO" id="GO:0031177">
    <property type="term" value="F:phosphopantetheine binding"/>
    <property type="evidence" value="ECO:0007669"/>
    <property type="project" value="TreeGrafter"/>
</dbReference>
<evidence type="ECO:0000259" key="2">
    <source>
        <dbReference type="Pfam" id="PF00501"/>
    </source>
</evidence>
<accession>A0A4R4U0W0</accession>
<reference evidence="4 5" key="1">
    <citation type="submission" date="2019-03" db="EMBL/GenBank/DDBJ databases">
        <title>Draft genome sequences of novel Actinobacteria.</title>
        <authorList>
            <person name="Sahin N."/>
            <person name="Ay H."/>
            <person name="Saygin H."/>
        </authorList>
    </citation>
    <scope>NUCLEOTIDE SEQUENCE [LARGE SCALE GENOMIC DNA]</scope>
    <source>
        <strain evidence="4 5">KC310</strain>
    </source>
</reference>
<comment type="caution">
    <text evidence="4">The sequence shown here is derived from an EMBL/GenBank/DDBJ whole genome shotgun (WGS) entry which is preliminary data.</text>
</comment>
<dbReference type="PANTHER" id="PTHR45527:SF1">
    <property type="entry name" value="FATTY ACID SYNTHASE"/>
    <property type="match status" value="1"/>
</dbReference>
<protein>
    <recommendedName>
        <fullName evidence="6">AMP-dependent synthetase/ligase domain-containing protein</fullName>
    </recommendedName>
</protein>
<feature type="non-terminal residue" evidence="4">
    <location>
        <position position="436"/>
    </location>
</feature>
<dbReference type="GO" id="GO:0003824">
    <property type="term" value="F:catalytic activity"/>
    <property type="evidence" value="ECO:0007669"/>
    <property type="project" value="InterPro"/>
</dbReference>
<evidence type="ECO:0008006" key="6">
    <source>
        <dbReference type="Google" id="ProtNLM"/>
    </source>
</evidence>
<dbReference type="PANTHER" id="PTHR45527">
    <property type="entry name" value="NONRIBOSOMAL PEPTIDE SYNTHETASE"/>
    <property type="match status" value="1"/>
</dbReference>